<feature type="transmembrane region" description="Helical" evidence="19">
    <location>
        <begin position="26"/>
        <end position="45"/>
    </location>
</feature>
<evidence type="ECO:0000256" key="1">
    <source>
        <dbReference type="ARBA" id="ARBA00001698"/>
    </source>
</evidence>
<keyword evidence="8" id="KW-1003">Cell membrane</keyword>
<evidence type="ECO:0000313" key="21">
    <source>
        <dbReference type="Proteomes" id="UP001197247"/>
    </source>
</evidence>
<keyword evidence="14" id="KW-0443">Lipid metabolism</keyword>
<evidence type="ECO:0000256" key="9">
    <source>
        <dbReference type="ARBA" id="ARBA00022516"/>
    </source>
</evidence>
<accession>A0ABS5TT32</accession>
<gene>
    <name evidence="20" type="ORF">KIH74_33700</name>
</gene>
<protein>
    <recommendedName>
        <fullName evidence="7 18">Phosphatidate cytidylyltransferase</fullName>
        <ecNumber evidence="6 18">2.7.7.41</ecNumber>
    </recommendedName>
</protein>
<evidence type="ECO:0000256" key="12">
    <source>
        <dbReference type="ARBA" id="ARBA00022695"/>
    </source>
</evidence>
<comment type="caution">
    <text evidence="20">The sequence shown here is derived from an EMBL/GenBank/DDBJ whole genome shotgun (WGS) entry which is preliminary data.</text>
</comment>
<evidence type="ECO:0000256" key="4">
    <source>
        <dbReference type="ARBA" id="ARBA00005189"/>
    </source>
</evidence>
<comment type="catalytic activity">
    <reaction evidence="1 18">
        <text>a 1,2-diacyl-sn-glycero-3-phosphate + CTP + H(+) = a CDP-1,2-diacyl-sn-glycerol + diphosphate</text>
        <dbReference type="Rhea" id="RHEA:16229"/>
        <dbReference type="ChEBI" id="CHEBI:15378"/>
        <dbReference type="ChEBI" id="CHEBI:33019"/>
        <dbReference type="ChEBI" id="CHEBI:37563"/>
        <dbReference type="ChEBI" id="CHEBI:58332"/>
        <dbReference type="ChEBI" id="CHEBI:58608"/>
        <dbReference type="EC" id="2.7.7.41"/>
    </reaction>
</comment>
<feature type="transmembrane region" description="Helical" evidence="19">
    <location>
        <begin position="51"/>
        <end position="68"/>
    </location>
</feature>
<keyword evidence="16" id="KW-0594">Phospholipid biosynthesis</keyword>
<evidence type="ECO:0000256" key="16">
    <source>
        <dbReference type="ARBA" id="ARBA00023209"/>
    </source>
</evidence>
<dbReference type="Pfam" id="PF01148">
    <property type="entry name" value="CTP_transf_1"/>
    <property type="match status" value="1"/>
</dbReference>
<dbReference type="Proteomes" id="UP001197247">
    <property type="component" value="Unassembled WGS sequence"/>
</dbReference>
<organism evidence="20 21">
    <name type="scientific">Kineosporia corallincola</name>
    <dbReference type="NCBI Taxonomy" id="2835133"/>
    <lineage>
        <taxon>Bacteria</taxon>
        <taxon>Bacillati</taxon>
        <taxon>Actinomycetota</taxon>
        <taxon>Actinomycetes</taxon>
        <taxon>Kineosporiales</taxon>
        <taxon>Kineosporiaceae</taxon>
        <taxon>Kineosporia</taxon>
    </lineage>
</organism>
<reference evidence="20 21" key="1">
    <citation type="submission" date="2021-05" db="EMBL/GenBank/DDBJ databases">
        <title>Kineosporia and Streptomyces sp. nov. two new marine actinobacteria isolated from Coral.</title>
        <authorList>
            <person name="Buangrab K."/>
            <person name="Sutthacheep M."/>
            <person name="Yeemin T."/>
            <person name="Harunari E."/>
            <person name="Igarashi Y."/>
            <person name="Kanchanasin P."/>
            <person name="Tanasupawat S."/>
            <person name="Phongsopitanun W."/>
        </authorList>
    </citation>
    <scope>NUCLEOTIDE SEQUENCE [LARGE SCALE GENOMIC DNA]</scope>
    <source>
        <strain evidence="20 21">J2-2</strain>
    </source>
</reference>
<feature type="transmembrane region" description="Helical" evidence="19">
    <location>
        <begin position="75"/>
        <end position="96"/>
    </location>
</feature>
<evidence type="ECO:0000256" key="19">
    <source>
        <dbReference type="SAM" id="Phobius"/>
    </source>
</evidence>
<evidence type="ECO:0000256" key="13">
    <source>
        <dbReference type="ARBA" id="ARBA00022989"/>
    </source>
</evidence>
<keyword evidence="11 18" id="KW-0812">Transmembrane</keyword>
<comment type="pathway">
    <text evidence="4">Lipid metabolism.</text>
</comment>
<dbReference type="PANTHER" id="PTHR46382:SF1">
    <property type="entry name" value="PHOSPHATIDATE CYTIDYLYLTRANSFERASE"/>
    <property type="match status" value="1"/>
</dbReference>
<evidence type="ECO:0000313" key="20">
    <source>
        <dbReference type="EMBL" id="MBT0773948.1"/>
    </source>
</evidence>
<evidence type="ECO:0000256" key="5">
    <source>
        <dbReference type="ARBA" id="ARBA00010185"/>
    </source>
</evidence>
<keyword evidence="21" id="KW-1185">Reference proteome</keyword>
<proteinExistence type="inferred from homology"/>
<evidence type="ECO:0000256" key="15">
    <source>
        <dbReference type="ARBA" id="ARBA00023136"/>
    </source>
</evidence>
<dbReference type="PROSITE" id="PS01315">
    <property type="entry name" value="CDS"/>
    <property type="match status" value="1"/>
</dbReference>
<name>A0ABS5TT32_9ACTN</name>
<evidence type="ECO:0000256" key="10">
    <source>
        <dbReference type="ARBA" id="ARBA00022679"/>
    </source>
</evidence>
<keyword evidence="10 18" id="KW-0808">Transferase</keyword>
<evidence type="ECO:0000256" key="2">
    <source>
        <dbReference type="ARBA" id="ARBA00004651"/>
    </source>
</evidence>
<comment type="similarity">
    <text evidence="5 18">Belongs to the CDS family.</text>
</comment>
<evidence type="ECO:0000256" key="6">
    <source>
        <dbReference type="ARBA" id="ARBA00012487"/>
    </source>
</evidence>
<comment type="pathway">
    <text evidence="3 18">Phospholipid metabolism; CDP-diacylglycerol biosynthesis; CDP-diacylglycerol from sn-glycerol 3-phosphate: step 3/3.</text>
</comment>
<feature type="transmembrane region" description="Helical" evidence="19">
    <location>
        <begin position="157"/>
        <end position="176"/>
    </location>
</feature>
<sequence length="285" mass="29102">MEHPPEPDATIVAVAAKDHGRAGRNLPAAIGVGVGLGGLALVSLFTRPEAFVALASFVVVLAVWELSGALAAKQIVVPVIPVAVGSLGMLVSAYVAGPEGLLVSYMLTGFGILLWRIVEGLDGALRDVTAGLFVAAYVPLLAGFAVLLLAADQGPQRVVTFIVVTCASDIGGYIAGVLFGKHPMAPRVSPKKSWEGFAGSLLACLIAGSACVVLLLDGPPVVGLVVGAAAAVTATMGDLSESLLKRDLGIKDMGNLLPGHGGIMDRMDSLLPTAPVVYLLLHFLL</sequence>
<comment type="subcellular location">
    <subcellularLocation>
        <location evidence="2">Cell membrane</location>
        <topology evidence="2">Multi-pass membrane protein</topology>
    </subcellularLocation>
</comment>
<keyword evidence="17" id="KW-1208">Phospholipid metabolism</keyword>
<dbReference type="PANTHER" id="PTHR46382">
    <property type="entry name" value="PHOSPHATIDATE CYTIDYLYLTRANSFERASE"/>
    <property type="match status" value="1"/>
</dbReference>
<evidence type="ECO:0000256" key="11">
    <source>
        <dbReference type="ARBA" id="ARBA00022692"/>
    </source>
</evidence>
<feature type="transmembrane region" description="Helical" evidence="19">
    <location>
        <begin position="197"/>
        <end position="216"/>
    </location>
</feature>
<feature type="transmembrane region" description="Helical" evidence="19">
    <location>
        <begin position="222"/>
        <end position="244"/>
    </location>
</feature>
<dbReference type="InterPro" id="IPR000374">
    <property type="entry name" value="PC_trans"/>
</dbReference>
<feature type="transmembrane region" description="Helical" evidence="19">
    <location>
        <begin position="102"/>
        <end position="118"/>
    </location>
</feature>
<evidence type="ECO:0000256" key="3">
    <source>
        <dbReference type="ARBA" id="ARBA00005119"/>
    </source>
</evidence>
<evidence type="ECO:0000256" key="14">
    <source>
        <dbReference type="ARBA" id="ARBA00023098"/>
    </source>
</evidence>
<evidence type="ECO:0000256" key="18">
    <source>
        <dbReference type="RuleBase" id="RU003938"/>
    </source>
</evidence>
<keyword evidence="13 19" id="KW-1133">Transmembrane helix</keyword>
<dbReference type="EC" id="2.7.7.41" evidence="6 18"/>
<evidence type="ECO:0000256" key="8">
    <source>
        <dbReference type="ARBA" id="ARBA00022475"/>
    </source>
</evidence>
<keyword evidence="12 18" id="KW-0548">Nucleotidyltransferase</keyword>
<keyword evidence="15 19" id="KW-0472">Membrane</keyword>
<dbReference type="GO" id="GO:0016779">
    <property type="term" value="F:nucleotidyltransferase activity"/>
    <property type="evidence" value="ECO:0007669"/>
    <property type="project" value="UniProtKB-KW"/>
</dbReference>
<feature type="transmembrane region" description="Helical" evidence="19">
    <location>
        <begin position="130"/>
        <end position="151"/>
    </location>
</feature>
<keyword evidence="9" id="KW-0444">Lipid biosynthesis</keyword>
<evidence type="ECO:0000256" key="7">
    <source>
        <dbReference type="ARBA" id="ARBA00019373"/>
    </source>
</evidence>
<dbReference type="EMBL" id="JAHBAY010000021">
    <property type="protein sequence ID" value="MBT0773948.1"/>
    <property type="molecule type" value="Genomic_DNA"/>
</dbReference>
<evidence type="ECO:0000256" key="17">
    <source>
        <dbReference type="ARBA" id="ARBA00023264"/>
    </source>
</evidence>